<dbReference type="CDD" id="cd08556">
    <property type="entry name" value="GDPD"/>
    <property type="match status" value="1"/>
</dbReference>
<dbReference type="InterPro" id="IPR017946">
    <property type="entry name" value="PLC-like_Pdiesterase_TIM-brl"/>
</dbReference>
<comment type="caution">
    <text evidence="3">The sequence shown here is derived from an EMBL/GenBank/DDBJ whole genome shotgun (WGS) entry which is preliminary data.</text>
</comment>
<dbReference type="EMBL" id="BAABIK010000012">
    <property type="protein sequence ID" value="GAA4941527.1"/>
    <property type="molecule type" value="Genomic_DNA"/>
</dbReference>
<evidence type="ECO:0000313" key="4">
    <source>
        <dbReference type="Proteomes" id="UP001499993"/>
    </source>
</evidence>
<dbReference type="Proteomes" id="UP001499993">
    <property type="component" value="Unassembled WGS sequence"/>
</dbReference>
<reference evidence="4" key="1">
    <citation type="journal article" date="2019" name="Int. J. Syst. Evol. Microbiol.">
        <title>The Global Catalogue of Microorganisms (GCM) 10K type strain sequencing project: providing services to taxonomists for standard genome sequencing and annotation.</title>
        <authorList>
            <consortium name="The Broad Institute Genomics Platform"/>
            <consortium name="The Broad Institute Genome Sequencing Center for Infectious Disease"/>
            <person name="Wu L."/>
            <person name="Ma J."/>
        </authorList>
    </citation>
    <scope>NUCLEOTIDE SEQUENCE [LARGE SCALE GENOMIC DNA]</scope>
    <source>
        <strain evidence="4">JCM 18123</strain>
    </source>
</reference>
<proteinExistence type="predicted"/>
<organism evidence="3 4">
    <name type="scientific">Streptomonospora halophila</name>
    <dbReference type="NCBI Taxonomy" id="427369"/>
    <lineage>
        <taxon>Bacteria</taxon>
        <taxon>Bacillati</taxon>
        <taxon>Actinomycetota</taxon>
        <taxon>Actinomycetes</taxon>
        <taxon>Streptosporangiales</taxon>
        <taxon>Nocardiopsidaceae</taxon>
        <taxon>Streptomonospora</taxon>
    </lineage>
</organism>
<dbReference type="PANTHER" id="PTHR46211">
    <property type="entry name" value="GLYCEROPHOSPHORYL DIESTER PHOSPHODIESTERASE"/>
    <property type="match status" value="1"/>
</dbReference>
<protein>
    <submittedName>
        <fullName evidence="3">Glycerophosphodiester phosphodiesterase family protein</fullName>
    </submittedName>
</protein>
<evidence type="ECO:0000313" key="3">
    <source>
        <dbReference type="EMBL" id="GAA4941527.1"/>
    </source>
</evidence>
<dbReference type="Gene3D" id="3.20.20.190">
    <property type="entry name" value="Phosphatidylinositol (PI) phosphodiesterase"/>
    <property type="match status" value="1"/>
</dbReference>
<dbReference type="PROSITE" id="PS51704">
    <property type="entry name" value="GP_PDE"/>
    <property type="match status" value="1"/>
</dbReference>
<dbReference type="RefSeq" id="WP_344145396.1">
    <property type="nucleotide sequence ID" value="NZ_BAABIK010000012.1"/>
</dbReference>
<feature type="domain" description="GP-PDE" evidence="2">
    <location>
        <begin position="2"/>
        <end position="227"/>
    </location>
</feature>
<sequence>MTLATALRGDTSRFRENTLPAIRSAIAAGADALAVDLRMTADGHVVVVRDSSLKEDWGLERPAVGAGLADLAVLGTDVEQRIPTFMEVLAEAGRQRIPCSLLCEVDSADTALAAEAVVGEHGMSDHVRYTGPVETLRALRAKLSAAPIALPWDRPDLPAPGVWEDLRPDFFSADYRMLTRELVVEIQRHGYGVAAWTVDDFPEMVRLAGMGVDSIITANIGELVPLTRNREHTGESGPQENPVFAAEKSGELL</sequence>
<keyword evidence="4" id="KW-1185">Reference proteome</keyword>
<accession>A0ABP9GMH3</accession>
<dbReference type="PANTHER" id="PTHR46211:SF1">
    <property type="entry name" value="GLYCEROPHOSPHODIESTER PHOSPHODIESTERASE, CYTOPLASMIC"/>
    <property type="match status" value="1"/>
</dbReference>
<gene>
    <name evidence="3" type="ORF">GCM10023224_24410</name>
</gene>
<feature type="region of interest" description="Disordered" evidence="1">
    <location>
        <begin position="230"/>
        <end position="253"/>
    </location>
</feature>
<evidence type="ECO:0000259" key="2">
    <source>
        <dbReference type="PROSITE" id="PS51704"/>
    </source>
</evidence>
<dbReference type="InterPro" id="IPR030395">
    <property type="entry name" value="GP_PDE_dom"/>
</dbReference>
<dbReference type="Pfam" id="PF03009">
    <property type="entry name" value="GDPD"/>
    <property type="match status" value="1"/>
</dbReference>
<dbReference type="SUPFAM" id="SSF51695">
    <property type="entry name" value="PLC-like phosphodiesterases"/>
    <property type="match status" value="1"/>
</dbReference>
<name>A0ABP9GMH3_9ACTN</name>
<evidence type="ECO:0000256" key="1">
    <source>
        <dbReference type="SAM" id="MobiDB-lite"/>
    </source>
</evidence>